<dbReference type="Pfam" id="PF00933">
    <property type="entry name" value="Glyco_hydro_3"/>
    <property type="match status" value="1"/>
</dbReference>
<dbReference type="PANTHER" id="PTHR30620:SF33">
    <property type="entry name" value="BETA-D-GLUCAN EXOHYDROLASE-LIKE PROTEIN-RELATED"/>
    <property type="match status" value="1"/>
</dbReference>
<organism evidence="3 4">
    <name type="scientific">Malus domestica</name>
    <name type="common">Apple</name>
    <name type="synonym">Pyrus malus</name>
    <dbReference type="NCBI Taxonomy" id="3750"/>
    <lineage>
        <taxon>Eukaryota</taxon>
        <taxon>Viridiplantae</taxon>
        <taxon>Streptophyta</taxon>
        <taxon>Embryophyta</taxon>
        <taxon>Tracheophyta</taxon>
        <taxon>Spermatophyta</taxon>
        <taxon>Magnoliopsida</taxon>
        <taxon>eudicotyledons</taxon>
        <taxon>Gunneridae</taxon>
        <taxon>Pentapetalae</taxon>
        <taxon>rosids</taxon>
        <taxon>fabids</taxon>
        <taxon>Rosales</taxon>
        <taxon>Rosaceae</taxon>
        <taxon>Amygdaloideae</taxon>
        <taxon>Maleae</taxon>
        <taxon>Malus</taxon>
    </lineage>
</organism>
<dbReference type="Proteomes" id="UP000290289">
    <property type="component" value="Chromosome 3"/>
</dbReference>
<gene>
    <name evidence="3" type="ORF">DVH24_038525</name>
</gene>
<dbReference type="EMBL" id="RDQH01000329">
    <property type="protein sequence ID" value="RXI04251.1"/>
    <property type="molecule type" value="Genomic_DNA"/>
</dbReference>
<evidence type="ECO:0000313" key="3">
    <source>
        <dbReference type="EMBL" id="RXI04251.1"/>
    </source>
</evidence>
<evidence type="ECO:0000259" key="2">
    <source>
        <dbReference type="Pfam" id="PF00933"/>
    </source>
</evidence>
<dbReference type="SUPFAM" id="SSF51445">
    <property type="entry name" value="(Trans)glycosidases"/>
    <property type="match status" value="1"/>
</dbReference>
<dbReference type="InterPro" id="IPR051915">
    <property type="entry name" value="Cellulose_Degrad_GH3"/>
</dbReference>
<dbReference type="PANTHER" id="PTHR30620">
    <property type="entry name" value="PERIPLASMIC BETA-GLUCOSIDASE-RELATED"/>
    <property type="match status" value="1"/>
</dbReference>
<keyword evidence="4" id="KW-1185">Reference proteome</keyword>
<dbReference type="InterPro" id="IPR017853">
    <property type="entry name" value="GH"/>
</dbReference>
<reference evidence="3 4" key="1">
    <citation type="submission" date="2018-10" db="EMBL/GenBank/DDBJ databases">
        <title>A high-quality apple genome assembly.</title>
        <authorList>
            <person name="Hu J."/>
        </authorList>
    </citation>
    <scope>NUCLEOTIDE SEQUENCE [LARGE SCALE GENOMIC DNA]</scope>
    <source>
        <strain evidence="4">cv. HFTH1</strain>
        <tissue evidence="3">Young leaf</tissue>
    </source>
</reference>
<evidence type="ECO:0000256" key="1">
    <source>
        <dbReference type="ARBA" id="ARBA00022801"/>
    </source>
</evidence>
<dbReference type="STRING" id="3750.A0A498K9R1"/>
<dbReference type="InterPro" id="IPR001764">
    <property type="entry name" value="Glyco_hydro_3_N"/>
</dbReference>
<dbReference type="Gene3D" id="3.20.20.300">
    <property type="entry name" value="Glycoside hydrolase, family 3, N-terminal domain"/>
    <property type="match status" value="1"/>
</dbReference>
<dbReference type="AlphaFoldDB" id="A0A498K9R1"/>
<sequence>MAPLWDCISRGVSTVMASYSNWNGNATFRYFMVVFKLVSLTLKGGFFLLQGFVISDWEALDRLCKPRSSDYRFCISSVVDAGVDVVMVPFRYEQFVEDLVCLVEHGEISMSRIDDAVERILRVKFVADLFEHPFSTRSLLDIRLVWYCCALKKKLFLLCCKNKLIFAASRFHLFFIQNCENKLFLSHLSTKPVHSWLQGKFVEPTCLLHLKAQPSWKLSRRQFETI</sequence>
<keyword evidence="1" id="KW-0378">Hydrolase</keyword>
<dbReference type="GO" id="GO:0009251">
    <property type="term" value="P:glucan catabolic process"/>
    <property type="evidence" value="ECO:0007669"/>
    <property type="project" value="TreeGrafter"/>
</dbReference>
<feature type="domain" description="Glycoside hydrolase family 3 N-terminal" evidence="2">
    <location>
        <begin position="2"/>
        <end position="123"/>
    </location>
</feature>
<accession>A0A498K9R1</accession>
<dbReference type="InterPro" id="IPR036962">
    <property type="entry name" value="Glyco_hydro_3_N_sf"/>
</dbReference>
<evidence type="ECO:0000313" key="4">
    <source>
        <dbReference type="Proteomes" id="UP000290289"/>
    </source>
</evidence>
<protein>
    <recommendedName>
        <fullName evidence="2">Glycoside hydrolase family 3 N-terminal domain-containing protein</fullName>
    </recommendedName>
</protein>
<dbReference type="GO" id="GO:0008422">
    <property type="term" value="F:beta-glucosidase activity"/>
    <property type="evidence" value="ECO:0007669"/>
    <property type="project" value="TreeGrafter"/>
</dbReference>
<name>A0A498K9R1_MALDO</name>
<comment type="caution">
    <text evidence="3">The sequence shown here is derived from an EMBL/GenBank/DDBJ whole genome shotgun (WGS) entry which is preliminary data.</text>
</comment>
<proteinExistence type="predicted"/>